<keyword evidence="3" id="KW-0509">mRNA transport</keyword>
<reference evidence="9" key="1">
    <citation type="submission" date="2017-11" db="EMBL/GenBank/DDBJ databases">
        <title>The sensing device of the deep-sea amphipod.</title>
        <authorList>
            <person name="Kobayashi H."/>
            <person name="Nagahama T."/>
            <person name="Arai W."/>
            <person name="Sasagawa Y."/>
            <person name="Umeda M."/>
            <person name="Hayashi T."/>
            <person name="Nikaido I."/>
            <person name="Watanabe H."/>
            <person name="Oguri K."/>
            <person name="Kitazato H."/>
            <person name="Fujioka K."/>
            <person name="Kido Y."/>
            <person name="Takami H."/>
        </authorList>
    </citation>
    <scope>NUCLEOTIDE SEQUENCE</scope>
    <source>
        <tissue evidence="9">Whole body</tissue>
    </source>
</reference>
<protein>
    <submittedName>
        <fullName evidence="9">Nucleoporin NUP188 homolog</fullName>
    </submittedName>
</protein>
<evidence type="ECO:0000256" key="4">
    <source>
        <dbReference type="ARBA" id="ARBA00022927"/>
    </source>
</evidence>
<proteinExistence type="evidence at transcript level"/>
<dbReference type="InterPro" id="IPR044840">
    <property type="entry name" value="Nup188"/>
</dbReference>
<keyword evidence="4" id="KW-0653">Protein transport</keyword>
<evidence type="ECO:0000256" key="2">
    <source>
        <dbReference type="ARBA" id="ARBA00022448"/>
    </source>
</evidence>
<evidence type="ECO:0000313" key="9">
    <source>
        <dbReference type="EMBL" id="LAC21860.1"/>
    </source>
</evidence>
<dbReference type="PANTHER" id="PTHR31431:SF1">
    <property type="entry name" value="NUCLEOPORIN NUP188"/>
    <property type="match status" value="1"/>
</dbReference>
<sequence length="1727" mass="186400">MSLISGKALWSVVCGTNILPSDEVVGEELEAATANLKAGLLFFQPFTQEDHDTWVNKVKLKDNQKTFVLRLAKMLNLSSRQSWSLFQLYLQQEYRGSSSELMSALSSHRTESRLLQQIYSYYLTDPMHLLSCRTHLLAAATKHNHPHQKLFSVYLRDVLDPDQHSLGLGVVKELEAVHRCISKHRDQHHQHGYFTLDDQEQDEASDTSSMLQFTTGNPDLPDNGEYEWLTARLALAKHLLATLLVYYAAPNTNCPPDCILTLLNMAQGGGLCGGPTASGGRGGQAAVNTLLLEIDALHCLLLTLLINADADTKSHVLCEAAWQEKLEAVFTDLGSRPGHLPPLLAWSVLQGRQAVADMTGSNSSTSSSISSTILASAGSAAALVQHYSRMAQQALQGGVMAYLETVLHNQAIVTDTLLQELSCSIVYSLVCVAGAHLNLEASSPGLAAAAASSTHLALTCLSSSLPATFFWAEEGGGAGLLLPDALAVFPHKPAPLLALCTQLAKAGPDSCSKVVELLSELPSMTWLMSESVLAESCREVGGAQLVTHSSMQLLEGIALPVHTSGTLLPYNTPPATAAEHVPNLLLVQWHLPTNAWQLILAAVHALDNQISSGTAVSDWLVSVVEESLKLVASVIKSQPSQLPSLNHIVHQVLTLTVRLGSVSEVRYSLMRWLLCVAAEVSQHRAAKVWDKLAKCSLLPALPSQASARAAGESVVQYYRCGMLRSIVCGDEAALSSYPTLKAFCHMLCAALKAKLSNNCVRGGVVFVVREVVPAVVLQWSYINAKEKVEVLEAVMEVLHHALEQGKADEDIAAEVGVQLCGRSAGNTLRAVLEAGATLEASLDAAPAQWPHATHATALARTAQLALSILNRLVLRYCTGEDNSPQKQRLRELLAGDRRLHNTSHTPTAALINTGPPHLALTVAQYIHHRLNSRLPYLALKTLTKLAQELGVPLVACLGSEAEVIRELLLNRLNAATEDTRVKVAITRLLSAAVTSQPGLLRAFLSPPDSLMDTLTQLMDTHDKCEEGSSVELVSSIVELVAALWAAGHVAAITTLRENKTFWTVLVRPLQQAPDTVEPSVLHHTLRLLALELFVATKDYDSRLAAGLDDALTTFREKQFCNLTQHVLGWCEGESLTEEQVQLTRDWRDLVCVLLPAYTSTFTHEHLECLTKNVLSSLTSCFRCSEEPSLRQAAHLIADILLALNTHAIKIISSNSWYWSSVGEVLEGVRAALLQTPAPTHVRLLTAVLLSLQSLGSSDDAAEKSNCILGTMGLIVEQHCSLSASDYAGQSNYCSNAAVLQMACCVLHQCLLQQHDDVVDTFLQHSHVVPALVHAATLHMQSRTASVLAVAVGSNSGGVTTAPGAESVVCSIVRLLALLARRPVSGPELTTNSLATSLALTLTNTQSLQSSSNSLSELVWCAISSVSREGVSGVDGCVSIAAVHLDSLVGALAAPHEQPRLAYSAAALTAILAPHYRLWVATHPHSYTLMVEATAACVHMTTHLVRLKGVLQRDVLGRTSVSSPATEDKNKDTLTTAQVDLVNKLLQVLLSCLRALRLLGPDMVELLCQPGVDVGEWLPPLLQPSFRRATAPEHAQPNLASLTALLDICTTHLIRDKSGKKEDKSTTESIVGSVSRKLLTACGEEALLLLLTQATLSLMNPDVTNREARDIRTWLHDDMSSFFSQWLGRRSNVASPLLPNSSTTTSTGLDRCFLRLTQHLVNNICQHS</sequence>
<dbReference type="GO" id="GO:0051028">
    <property type="term" value="P:mRNA transport"/>
    <property type="evidence" value="ECO:0007669"/>
    <property type="project" value="UniProtKB-KW"/>
</dbReference>
<keyword evidence="5" id="KW-0811">Translocation</keyword>
<evidence type="ECO:0000256" key="3">
    <source>
        <dbReference type="ARBA" id="ARBA00022816"/>
    </source>
</evidence>
<keyword evidence="2" id="KW-0813">Transport</keyword>
<dbReference type="Pfam" id="PF21093">
    <property type="entry name" value="Nup188_N-subdom_III"/>
    <property type="match status" value="1"/>
</dbReference>
<dbReference type="PANTHER" id="PTHR31431">
    <property type="entry name" value="NUCLEOPORIN NUP188 HOMOLOG"/>
    <property type="match status" value="1"/>
</dbReference>
<evidence type="ECO:0000256" key="5">
    <source>
        <dbReference type="ARBA" id="ARBA00023010"/>
    </source>
</evidence>
<keyword evidence="6" id="KW-0906">Nuclear pore complex</keyword>
<evidence type="ECO:0000256" key="6">
    <source>
        <dbReference type="ARBA" id="ARBA00023132"/>
    </source>
</evidence>
<feature type="domain" description="Nucleoporin Nup188 N-terminal subdomain III" evidence="8">
    <location>
        <begin position="913"/>
        <end position="1005"/>
    </location>
</feature>
<accession>A0A6A7FUA9</accession>
<dbReference type="InterPro" id="IPR016024">
    <property type="entry name" value="ARM-type_fold"/>
</dbReference>
<dbReference type="EMBL" id="IACT01002591">
    <property type="protein sequence ID" value="LAC21860.1"/>
    <property type="molecule type" value="mRNA"/>
</dbReference>
<evidence type="ECO:0000259" key="8">
    <source>
        <dbReference type="Pfam" id="PF21093"/>
    </source>
</evidence>
<dbReference type="GO" id="GO:0017056">
    <property type="term" value="F:structural constituent of nuclear pore"/>
    <property type="evidence" value="ECO:0007669"/>
    <property type="project" value="InterPro"/>
</dbReference>
<dbReference type="GO" id="GO:0044611">
    <property type="term" value="C:nuclear pore inner ring"/>
    <property type="evidence" value="ECO:0007669"/>
    <property type="project" value="TreeGrafter"/>
</dbReference>
<keyword evidence="7" id="KW-0539">Nucleus</keyword>
<dbReference type="InterPro" id="IPR048883">
    <property type="entry name" value="Nup188_N-subdom_III"/>
</dbReference>
<evidence type="ECO:0000256" key="7">
    <source>
        <dbReference type="ARBA" id="ARBA00023242"/>
    </source>
</evidence>
<name>A0A6A7FUA9_9CRUS</name>
<organism evidence="9">
    <name type="scientific">Hirondellea gigas</name>
    <dbReference type="NCBI Taxonomy" id="1518452"/>
    <lineage>
        <taxon>Eukaryota</taxon>
        <taxon>Metazoa</taxon>
        <taxon>Ecdysozoa</taxon>
        <taxon>Arthropoda</taxon>
        <taxon>Crustacea</taxon>
        <taxon>Multicrustacea</taxon>
        <taxon>Malacostraca</taxon>
        <taxon>Eumalacostraca</taxon>
        <taxon>Peracarida</taxon>
        <taxon>Amphipoda</taxon>
        <taxon>Amphilochidea</taxon>
        <taxon>Lysianassida</taxon>
        <taxon>Lysianassidira</taxon>
        <taxon>Lysianassoidea</taxon>
        <taxon>Lysianassidae</taxon>
        <taxon>Hirondellea</taxon>
    </lineage>
</organism>
<evidence type="ECO:0000256" key="1">
    <source>
        <dbReference type="ARBA" id="ARBA00004567"/>
    </source>
</evidence>
<dbReference type="GO" id="GO:0006606">
    <property type="term" value="P:protein import into nucleus"/>
    <property type="evidence" value="ECO:0007669"/>
    <property type="project" value="TreeGrafter"/>
</dbReference>
<dbReference type="GO" id="GO:0006405">
    <property type="term" value="P:RNA export from nucleus"/>
    <property type="evidence" value="ECO:0007669"/>
    <property type="project" value="TreeGrafter"/>
</dbReference>
<dbReference type="SUPFAM" id="SSF48371">
    <property type="entry name" value="ARM repeat"/>
    <property type="match status" value="2"/>
</dbReference>
<comment type="subcellular location">
    <subcellularLocation>
        <location evidence="1">Nucleus</location>
        <location evidence="1">Nuclear pore complex</location>
    </subcellularLocation>
</comment>